<dbReference type="SUPFAM" id="SSF53474">
    <property type="entry name" value="alpha/beta-Hydrolases"/>
    <property type="match status" value="1"/>
</dbReference>
<dbReference type="InterPro" id="IPR050300">
    <property type="entry name" value="GDXG_lipolytic_enzyme"/>
</dbReference>
<gene>
    <name evidence="3" type="ORF">OIDMADRAFT_133431</name>
</gene>
<dbReference type="AlphaFoldDB" id="A0A0C3GWX8"/>
<dbReference type="InterPro" id="IPR029058">
    <property type="entry name" value="AB_hydrolase_fold"/>
</dbReference>
<accession>A0A0C3GWX8</accession>
<dbReference type="Gene3D" id="3.40.50.1820">
    <property type="entry name" value="alpha/beta hydrolase"/>
    <property type="match status" value="1"/>
</dbReference>
<dbReference type="OrthoDB" id="2152029at2759"/>
<dbReference type="Pfam" id="PF10340">
    <property type="entry name" value="Say1_Mug180"/>
    <property type="match status" value="1"/>
</dbReference>
<keyword evidence="4" id="KW-1185">Reference proteome</keyword>
<feature type="transmembrane region" description="Helical" evidence="2">
    <location>
        <begin position="16"/>
        <end position="36"/>
    </location>
</feature>
<reference evidence="4" key="2">
    <citation type="submission" date="2015-01" db="EMBL/GenBank/DDBJ databases">
        <title>Evolutionary Origins and Diversification of the Mycorrhizal Mutualists.</title>
        <authorList>
            <consortium name="DOE Joint Genome Institute"/>
            <consortium name="Mycorrhizal Genomics Consortium"/>
            <person name="Kohler A."/>
            <person name="Kuo A."/>
            <person name="Nagy L.G."/>
            <person name="Floudas D."/>
            <person name="Copeland A."/>
            <person name="Barry K.W."/>
            <person name="Cichocki N."/>
            <person name="Veneault-Fourrey C."/>
            <person name="LaButti K."/>
            <person name="Lindquist E.A."/>
            <person name="Lipzen A."/>
            <person name="Lundell T."/>
            <person name="Morin E."/>
            <person name="Murat C."/>
            <person name="Riley R."/>
            <person name="Ohm R."/>
            <person name="Sun H."/>
            <person name="Tunlid A."/>
            <person name="Henrissat B."/>
            <person name="Grigoriev I.V."/>
            <person name="Hibbett D.S."/>
            <person name="Martin F."/>
        </authorList>
    </citation>
    <scope>NUCLEOTIDE SEQUENCE [LARGE SCALE GENOMIC DNA]</scope>
    <source>
        <strain evidence="4">Zn</strain>
    </source>
</reference>
<keyword evidence="2" id="KW-1133">Transmembrane helix</keyword>
<dbReference type="InterPro" id="IPR019436">
    <property type="entry name" value="Say1-like"/>
</dbReference>
<proteinExistence type="predicted"/>
<protein>
    <recommendedName>
        <fullName evidence="5">Alpha/beta hydrolase fold-3 domain-containing protein</fullName>
    </recommendedName>
</protein>
<sequence>MAAAKVRLSFLEKLDLLPAFVSIIATAILAVFTGPFRGQSGARKYSTHISHAIARKSLTRLSPLQGQYLQPSTRAAYEIFARKKGIKPETIGLKHGVLGHWVGMKEAKNILVYFHGGGFALPAAPEYFDFFSTMVEALNTAGGDIAIFFLSYTLTPHATYPTQIRQAVEGVRYIVADTGRRPSNVIIGGDSAGGNLVLAVLSHISHPHSEIEPLELFEPLAGAVAIAPWISFETDWPSMKANRHKDIVASASAKRWSEAYLGGLAGHDYYNEPIIAPADWWKGIKAKQILVLAGGDEVLLSSIQMFTETLQSVASQTETFIGQYETHVAPIVEPILGDKSETQQGKKLKSWLSDRL</sequence>
<evidence type="ECO:0008006" key="5">
    <source>
        <dbReference type="Google" id="ProtNLM"/>
    </source>
</evidence>
<keyword evidence="2" id="KW-0812">Transmembrane</keyword>
<dbReference type="InParanoid" id="A0A0C3GWX8"/>
<dbReference type="Proteomes" id="UP000054321">
    <property type="component" value="Unassembled WGS sequence"/>
</dbReference>
<dbReference type="STRING" id="913774.A0A0C3GWX8"/>
<dbReference type="PANTHER" id="PTHR48081">
    <property type="entry name" value="AB HYDROLASE SUPERFAMILY PROTEIN C4A8.06C"/>
    <property type="match status" value="1"/>
</dbReference>
<reference evidence="3 4" key="1">
    <citation type="submission" date="2014-04" db="EMBL/GenBank/DDBJ databases">
        <authorList>
            <consortium name="DOE Joint Genome Institute"/>
            <person name="Kuo A."/>
            <person name="Martino E."/>
            <person name="Perotto S."/>
            <person name="Kohler A."/>
            <person name="Nagy L.G."/>
            <person name="Floudas D."/>
            <person name="Copeland A."/>
            <person name="Barry K.W."/>
            <person name="Cichocki N."/>
            <person name="Veneault-Fourrey C."/>
            <person name="LaButti K."/>
            <person name="Lindquist E.A."/>
            <person name="Lipzen A."/>
            <person name="Lundell T."/>
            <person name="Morin E."/>
            <person name="Murat C."/>
            <person name="Sun H."/>
            <person name="Tunlid A."/>
            <person name="Henrissat B."/>
            <person name="Grigoriev I.V."/>
            <person name="Hibbett D.S."/>
            <person name="Martin F."/>
            <person name="Nordberg H.P."/>
            <person name="Cantor M.N."/>
            <person name="Hua S.X."/>
        </authorList>
    </citation>
    <scope>NUCLEOTIDE SEQUENCE [LARGE SCALE GENOMIC DNA]</scope>
    <source>
        <strain evidence="3 4">Zn</strain>
    </source>
</reference>
<keyword evidence="2" id="KW-0472">Membrane</keyword>
<evidence type="ECO:0000313" key="3">
    <source>
        <dbReference type="EMBL" id="KIM95744.1"/>
    </source>
</evidence>
<dbReference type="GO" id="GO:0016787">
    <property type="term" value="F:hydrolase activity"/>
    <property type="evidence" value="ECO:0007669"/>
    <property type="project" value="UniProtKB-KW"/>
</dbReference>
<keyword evidence="1" id="KW-0378">Hydrolase</keyword>
<evidence type="ECO:0000313" key="4">
    <source>
        <dbReference type="Proteomes" id="UP000054321"/>
    </source>
</evidence>
<organism evidence="3 4">
    <name type="scientific">Oidiodendron maius (strain Zn)</name>
    <dbReference type="NCBI Taxonomy" id="913774"/>
    <lineage>
        <taxon>Eukaryota</taxon>
        <taxon>Fungi</taxon>
        <taxon>Dikarya</taxon>
        <taxon>Ascomycota</taxon>
        <taxon>Pezizomycotina</taxon>
        <taxon>Leotiomycetes</taxon>
        <taxon>Leotiomycetes incertae sedis</taxon>
        <taxon>Myxotrichaceae</taxon>
        <taxon>Oidiodendron</taxon>
    </lineage>
</organism>
<dbReference type="EMBL" id="KN832886">
    <property type="protein sequence ID" value="KIM95744.1"/>
    <property type="molecule type" value="Genomic_DNA"/>
</dbReference>
<evidence type="ECO:0000256" key="2">
    <source>
        <dbReference type="SAM" id="Phobius"/>
    </source>
</evidence>
<dbReference type="HOGENOM" id="CLU_042179_3_0_1"/>
<name>A0A0C3GWX8_OIDMZ</name>
<dbReference type="PANTHER" id="PTHR48081:SF31">
    <property type="entry name" value="STERYL ACETYL HYDROLASE MUG81-RELATED"/>
    <property type="match status" value="1"/>
</dbReference>
<evidence type="ECO:0000256" key="1">
    <source>
        <dbReference type="ARBA" id="ARBA00022801"/>
    </source>
</evidence>